<dbReference type="InterPro" id="IPR001279">
    <property type="entry name" value="Metallo-B-lactamas"/>
</dbReference>
<dbReference type="GO" id="GO:0005737">
    <property type="term" value="C:cytoplasm"/>
    <property type="evidence" value="ECO:0007669"/>
    <property type="project" value="UniProtKB-SubCell"/>
</dbReference>
<keyword evidence="7 9" id="KW-0269">Exonuclease</keyword>
<feature type="binding site" evidence="12">
    <location>
        <position position="525"/>
    </location>
    <ligand>
        <name>Ca(2+)</name>
        <dbReference type="ChEBI" id="CHEBI:29108"/>
    </ligand>
</feature>
<evidence type="ECO:0000256" key="5">
    <source>
        <dbReference type="ARBA" id="ARBA00022801"/>
    </source>
</evidence>
<feature type="binding site" evidence="12">
    <location>
        <position position="129"/>
    </location>
    <ligand>
        <name>Ca(2+)</name>
        <dbReference type="ChEBI" id="CHEBI:29108"/>
    </ligand>
</feature>
<keyword evidence="1 9" id="KW-0963">Cytoplasm</keyword>
<dbReference type="InterPro" id="IPR042173">
    <property type="entry name" value="RNase_J_2"/>
</dbReference>
<feature type="binding site" evidence="12">
    <location>
        <position position="472"/>
    </location>
    <ligand>
        <name>Zn(2+)</name>
        <dbReference type="ChEBI" id="CHEBI:29105"/>
        <label>1</label>
        <note>catalytic</note>
    </ligand>
</feature>
<dbReference type="Gene3D" id="3.40.50.10710">
    <property type="entry name" value="Metallo-hydrolase/oxidoreductase"/>
    <property type="match status" value="1"/>
</dbReference>
<keyword evidence="4 9" id="KW-0255">Endonuclease</keyword>
<dbReference type="SUPFAM" id="SSF56281">
    <property type="entry name" value="Metallo-hydrolase/oxidoreductase"/>
    <property type="match status" value="1"/>
</dbReference>
<dbReference type="Pfam" id="PF00753">
    <property type="entry name" value="Lactamase_B"/>
    <property type="match status" value="1"/>
</dbReference>
<keyword evidence="2 9" id="KW-0540">Nuclease</keyword>
<comment type="similarity">
    <text evidence="9">Belongs to the metallo-beta-lactamase superfamily. RNA-metabolizing metallo-beta-lactamase-like family. Bacterial RNase J subfamily.</text>
</comment>
<dbReference type="CDD" id="cd07714">
    <property type="entry name" value="RNaseJ_MBL-fold"/>
    <property type="match status" value="1"/>
</dbReference>
<comment type="function">
    <text evidence="9">An RNase that has 5'-3' exonuclease and possibly endonuclease activity. Involved in maturation of rRNA and in some organisms also mRNA maturation and/or decay.</text>
</comment>
<reference evidence="15" key="1">
    <citation type="submission" date="2020-10" db="EMBL/GenBank/DDBJ databases">
        <authorList>
            <person name="Gilroy R."/>
        </authorList>
    </citation>
    <scope>NUCLEOTIDE SEQUENCE</scope>
    <source>
        <strain evidence="15">ChiHjej12B11-7776</strain>
    </source>
</reference>
<dbReference type="InterPro" id="IPR030854">
    <property type="entry name" value="RNase_J_bac"/>
</dbReference>
<dbReference type="AlphaFoldDB" id="A0A9D1SQ85"/>
<evidence type="ECO:0000256" key="13">
    <source>
        <dbReference type="SAM" id="MobiDB-lite"/>
    </source>
</evidence>
<evidence type="ECO:0000256" key="10">
    <source>
        <dbReference type="PIRSR" id="PIRSR004803-1"/>
    </source>
</evidence>
<evidence type="ECO:0000256" key="2">
    <source>
        <dbReference type="ARBA" id="ARBA00022722"/>
    </source>
</evidence>
<dbReference type="GO" id="GO:0006364">
    <property type="term" value="P:rRNA processing"/>
    <property type="evidence" value="ECO:0007669"/>
    <property type="project" value="UniProtKB-UniRule"/>
</dbReference>
<feature type="binding site" evidence="9 11">
    <location>
        <begin position="446"/>
        <end position="450"/>
    </location>
    <ligand>
        <name>substrate</name>
    </ligand>
</feature>
<comment type="cofactor">
    <cofactor evidence="12">
        <name>Ca(2+)</name>
        <dbReference type="ChEBI" id="CHEBI:29108"/>
    </cofactor>
    <text evidence="12">Binds 1 Ca(2+) cation per subunit. Seen in 1 crystal structure, it is not clear if it is physiologically important.</text>
</comment>
<keyword evidence="8 9" id="KW-0694">RNA-binding</keyword>
<feature type="active site" description="Proton donor" evidence="10">
    <location>
        <position position="276"/>
    </location>
</feature>
<dbReference type="Pfam" id="PF17770">
    <property type="entry name" value="RNase_J_C"/>
    <property type="match status" value="1"/>
</dbReference>
<dbReference type="Proteomes" id="UP000886852">
    <property type="component" value="Unassembled WGS sequence"/>
</dbReference>
<feature type="active site" description="Proton acceptor" evidence="10">
    <location>
        <position position="450"/>
    </location>
</feature>
<dbReference type="GO" id="GO:0004534">
    <property type="term" value="F:5'-3' RNA exonuclease activity"/>
    <property type="evidence" value="ECO:0007669"/>
    <property type="project" value="UniProtKB-UniRule"/>
</dbReference>
<keyword evidence="5 9" id="KW-0378">Hydrolase</keyword>
<comment type="cofactor">
    <cofactor evidence="12">
        <name>Zn(2+)</name>
        <dbReference type="ChEBI" id="CHEBI:29105"/>
    </cofactor>
    <text evidence="12">Binds 2 Zn(2+) ions per subunit. It is not clear if Zn(2+) or Mg(2+) is physiologically important.</text>
</comment>
<evidence type="ECO:0000256" key="6">
    <source>
        <dbReference type="ARBA" id="ARBA00022833"/>
    </source>
</evidence>
<feature type="binding site" evidence="12">
    <location>
        <position position="157"/>
    </location>
    <ligand>
        <name>Zn(2+)</name>
        <dbReference type="ChEBI" id="CHEBI:29105"/>
        <label>1</label>
        <note>catalytic</note>
    </ligand>
</feature>
<evidence type="ECO:0000256" key="12">
    <source>
        <dbReference type="PIRSR" id="PIRSR004803-3"/>
    </source>
</evidence>
<dbReference type="Pfam" id="PF22505">
    <property type="entry name" value="RNase_J_b_CASP"/>
    <property type="match status" value="1"/>
</dbReference>
<keyword evidence="3 12" id="KW-0479">Metal-binding</keyword>
<feature type="binding site" evidence="12">
    <location>
        <position position="156"/>
    </location>
    <ligand>
        <name>Zn(2+)</name>
        <dbReference type="ChEBI" id="CHEBI:29105"/>
        <label>1</label>
        <note>catalytic</note>
    </ligand>
</feature>
<keyword evidence="12" id="KW-0106">Calcium</keyword>
<evidence type="ECO:0000256" key="9">
    <source>
        <dbReference type="HAMAP-Rule" id="MF_01491"/>
    </source>
</evidence>
<sequence length="638" mass="69084">MKNKNVKGAGGAKQRKQAQSRAPQKAKKGGANPQQYAQAKKAARRQNVGQGKNNAAAPLQAQNVQATQRARSQRRTVLGYGGPKGNLKVIFLGGVGEIGKNMTVFEYGDSMVIVDVGMSFPGSDMPGVDVVIPDFSYVVQNRKKLKAILLTHGHEDHIGAIAYLVKALGGKVDVYGSKLTLALVENKLAEHSVIDKVNLVAVADKSVVMLDDFTAEFIHVSHSVAGSLAICLRTPVGVVLHTGDFKIDYTPLGNEIMNLNRIAEVGKQGVLLLMSESTNVEKTGYTMSESVVEDTMNKVFQDAKGRRIIVATFASNVDRIGMVIDLARRYKRKIALSGRSMLKYVETACRVGQMSVDHDMFVDVDRVNSIEDGRLVILSTGSQGEPMSALTRMASGEFNKVHIGSNDTIVISASPIPGNEKDVYNVINKLYRLGAMVVYSALSAVHVSGHACQEELKLIYTLVKPRYFIPIHGEYRHLKQHAMLVEKLGHSRGNVIIPEIGDCVEVSQTTFKVAGSVQSGNVMVDGLGVGDVGNVVIKDRLSLAEEGILVCSVALDKRKQQLASAVEIASRGCFFAGDGNADHLVDELKKAITGELLDTLRHATSVAAIKSAVQHAAKRYFRTKYKRNPVVLTIVLEV</sequence>
<reference evidence="15" key="2">
    <citation type="journal article" date="2021" name="PeerJ">
        <title>Extensive microbial diversity within the chicken gut microbiome revealed by metagenomics and culture.</title>
        <authorList>
            <person name="Gilroy R."/>
            <person name="Ravi A."/>
            <person name="Getino M."/>
            <person name="Pursley I."/>
            <person name="Horton D.L."/>
            <person name="Alikhan N.F."/>
            <person name="Baker D."/>
            <person name="Gharbi K."/>
            <person name="Hall N."/>
            <person name="Watson M."/>
            <person name="Adriaenssens E.M."/>
            <person name="Foster-Nyarko E."/>
            <person name="Jarju S."/>
            <person name="Secka A."/>
            <person name="Antonio M."/>
            <person name="Oren A."/>
            <person name="Chaudhuri R.R."/>
            <person name="La Ragione R."/>
            <person name="Hildebrand F."/>
            <person name="Pallen M.J."/>
        </authorList>
    </citation>
    <scope>NUCLEOTIDE SEQUENCE</scope>
    <source>
        <strain evidence="15">ChiHjej12B11-7776</strain>
    </source>
</reference>
<comment type="subunit">
    <text evidence="9">Homodimer, may be a subunit of the RNA degradosome.</text>
</comment>
<dbReference type="GO" id="GO:0004521">
    <property type="term" value="F:RNA endonuclease activity"/>
    <property type="evidence" value="ECO:0007669"/>
    <property type="project" value="UniProtKB-UniRule"/>
</dbReference>
<dbReference type="EMBL" id="DVOC01000067">
    <property type="protein sequence ID" value="HIU91164.1"/>
    <property type="molecule type" value="Genomic_DNA"/>
</dbReference>
<organism evidence="15 16">
    <name type="scientific">Candidatus Fimimonas merdipullorum</name>
    <dbReference type="NCBI Taxonomy" id="2840822"/>
    <lineage>
        <taxon>Bacteria</taxon>
        <taxon>Pseudomonadati</taxon>
        <taxon>Myxococcota</taxon>
        <taxon>Myxococcia</taxon>
        <taxon>Myxococcales</taxon>
        <taxon>Cystobacterineae</taxon>
        <taxon>Myxococcaceae</taxon>
        <taxon>Myxococcaceae incertae sedis</taxon>
        <taxon>Candidatus Fimimonas</taxon>
    </lineage>
</organism>
<evidence type="ECO:0000256" key="4">
    <source>
        <dbReference type="ARBA" id="ARBA00022759"/>
    </source>
</evidence>
<evidence type="ECO:0000313" key="16">
    <source>
        <dbReference type="Proteomes" id="UP000886852"/>
    </source>
</evidence>
<feature type="binding site" evidence="12">
    <location>
        <position position="244"/>
    </location>
    <ligand>
        <name>Zn(2+)</name>
        <dbReference type="ChEBI" id="CHEBI:29105"/>
        <label>1</label>
        <note>catalytic</note>
    </ligand>
</feature>
<evidence type="ECO:0000313" key="15">
    <source>
        <dbReference type="EMBL" id="HIU91164.1"/>
    </source>
</evidence>
<feature type="binding site" evidence="12">
    <location>
        <position position="127"/>
    </location>
    <ligand>
        <name>Ca(2+)</name>
        <dbReference type="ChEBI" id="CHEBI:29108"/>
    </ligand>
</feature>
<protein>
    <recommendedName>
        <fullName evidence="9">Ribonuclease J</fullName>
        <shortName evidence="9">RNase J</shortName>
        <ecNumber evidence="9">3.1.-.-</ecNumber>
    </recommendedName>
</protein>
<feature type="compositionally biased region" description="Basic residues" evidence="13">
    <location>
        <begin position="13"/>
        <end position="28"/>
    </location>
</feature>
<evidence type="ECO:0000256" key="8">
    <source>
        <dbReference type="ARBA" id="ARBA00022884"/>
    </source>
</evidence>
<dbReference type="Gene3D" id="3.60.15.10">
    <property type="entry name" value="Ribonuclease Z/Hydroxyacylglutathione hydrolase-like"/>
    <property type="match status" value="1"/>
</dbReference>
<dbReference type="PIRSF" id="PIRSF004803">
    <property type="entry name" value="RnjA"/>
    <property type="match status" value="1"/>
</dbReference>
<dbReference type="InterPro" id="IPR036866">
    <property type="entry name" value="RibonucZ/Hydroxyglut_hydro"/>
</dbReference>
<dbReference type="InterPro" id="IPR011108">
    <property type="entry name" value="RMMBL"/>
</dbReference>
<dbReference type="GO" id="GO:0003723">
    <property type="term" value="F:RNA binding"/>
    <property type="evidence" value="ECO:0007669"/>
    <property type="project" value="UniProtKB-UniRule"/>
</dbReference>
<feature type="region of interest" description="Disordered" evidence="13">
    <location>
        <begin position="1"/>
        <end position="78"/>
    </location>
</feature>
<dbReference type="InterPro" id="IPR004613">
    <property type="entry name" value="RNase_J"/>
</dbReference>
<comment type="caution">
    <text evidence="15">The sequence shown here is derived from an EMBL/GenBank/DDBJ whole genome shotgun (WGS) entry which is preliminary data.</text>
</comment>
<feature type="binding site" evidence="12">
    <location>
        <position position="152"/>
    </location>
    <ligand>
        <name>Zn(2+)</name>
        <dbReference type="ChEBI" id="CHEBI:29105"/>
        <label>1</label>
        <note>catalytic</note>
    </ligand>
</feature>
<feature type="domain" description="Metallo-beta-lactamase" evidence="14">
    <location>
        <begin position="99"/>
        <end position="296"/>
    </location>
</feature>
<evidence type="ECO:0000259" key="14">
    <source>
        <dbReference type="SMART" id="SM00849"/>
    </source>
</evidence>
<keyword evidence="9" id="KW-0698">rRNA processing</keyword>
<feature type="binding site" evidence="11">
    <location>
        <begin position="314"/>
        <end position="316"/>
    </location>
    <ligand>
        <name>substrate</name>
    </ligand>
</feature>
<evidence type="ECO:0000256" key="1">
    <source>
        <dbReference type="ARBA" id="ARBA00022490"/>
    </source>
</evidence>
<comment type="subcellular location">
    <subcellularLocation>
        <location evidence="9">Cytoplasm</location>
    </subcellularLocation>
</comment>
<evidence type="ECO:0000256" key="7">
    <source>
        <dbReference type="ARBA" id="ARBA00022839"/>
    </source>
</evidence>
<dbReference type="PANTHER" id="PTHR43694">
    <property type="entry name" value="RIBONUCLEASE J"/>
    <property type="match status" value="1"/>
</dbReference>
<evidence type="ECO:0000256" key="11">
    <source>
        <dbReference type="PIRSR" id="PIRSR004803-2"/>
    </source>
</evidence>
<dbReference type="PANTHER" id="PTHR43694:SF1">
    <property type="entry name" value="RIBONUCLEASE J"/>
    <property type="match status" value="1"/>
</dbReference>
<feature type="binding site" evidence="12">
    <location>
        <position position="154"/>
    </location>
    <ligand>
        <name>Zn(2+)</name>
        <dbReference type="ChEBI" id="CHEBI:29105"/>
        <label>1</label>
        <note>catalytic</note>
    </ligand>
</feature>
<name>A0A9D1SQ85_9BACT</name>
<feature type="binding site" evidence="12">
    <location>
        <position position="222"/>
    </location>
    <ligand>
        <name>Zn(2+)</name>
        <dbReference type="ChEBI" id="CHEBI:29105"/>
        <label>1</label>
        <note>catalytic</note>
    </ligand>
</feature>
<proteinExistence type="inferred from homology"/>
<dbReference type="GO" id="GO:0008270">
    <property type="term" value="F:zinc ion binding"/>
    <property type="evidence" value="ECO:0007669"/>
    <property type="project" value="InterPro"/>
</dbReference>
<dbReference type="HAMAP" id="MF_01491">
    <property type="entry name" value="RNase_J_bact"/>
    <property type="match status" value="1"/>
</dbReference>
<evidence type="ECO:0000256" key="3">
    <source>
        <dbReference type="ARBA" id="ARBA00022723"/>
    </source>
</evidence>
<dbReference type="NCBIfam" id="TIGR00649">
    <property type="entry name" value="MG423"/>
    <property type="match status" value="1"/>
</dbReference>
<dbReference type="SMART" id="SM00849">
    <property type="entry name" value="Lactamase_B"/>
    <property type="match status" value="1"/>
</dbReference>
<dbReference type="EC" id="3.1.-.-" evidence="9"/>
<gene>
    <name evidence="9" type="primary">rnj</name>
    <name evidence="15" type="ORF">IAC72_04050</name>
</gene>
<keyword evidence="6 12" id="KW-0862">Zinc</keyword>
<dbReference type="Pfam" id="PF07521">
    <property type="entry name" value="RMMBL"/>
    <property type="match status" value="1"/>
</dbReference>
<dbReference type="Gene3D" id="3.10.20.580">
    <property type="match status" value="1"/>
</dbReference>
<accession>A0A9D1SQ85</accession>
<dbReference type="InterPro" id="IPR041636">
    <property type="entry name" value="RNase_J_C"/>
</dbReference>
<dbReference type="InterPro" id="IPR055132">
    <property type="entry name" value="RNase_J_b_CASP"/>
</dbReference>